<dbReference type="InterPro" id="IPR051128">
    <property type="entry name" value="EgtD_Methyltrsf_superfamily"/>
</dbReference>
<dbReference type="Gene3D" id="3.40.50.150">
    <property type="entry name" value="Vaccinia Virus protein VP39"/>
    <property type="match status" value="1"/>
</dbReference>
<dbReference type="Proteomes" id="UP001265700">
    <property type="component" value="Unassembled WGS sequence"/>
</dbReference>
<dbReference type="InterPro" id="IPR035094">
    <property type="entry name" value="EgtD"/>
</dbReference>
<evidence type="ECO:0000313" key="4">
    <source>
        <dbReference type="EMBL" id="MDR7150541.1"/>
    </source>
</evidence>
<dbReference type="InterPro" id="IPR029063">
    <property type="entry name" value="SAM-dependent_MTases_sf"/>
</dbReference>
<dbReference type="Pfam" id="PF10017">
    <property type="entry name" value="Methyltransf_33"/>
    <property type="match status" value="1"/>
</dbReference>
<dbReference type="PANTHER" id="PTHR43397:SF1">
    <property type="entry name" value="ERGOTHIONEINE BIOSYNTHESIS PROTEIN 1"/>
    <property type="match status" value="1"/>
</dbReference>
<protein>
    <submittedName>
        <fullName evidence="4">Dimethylhistidine N-methyltransferase</fullName>
    </submittedName>
</protein>
<dbReference type="SUPFAM" id="SSF53335">
    <property type="entry name" value="S-adenosyl-L-methionine-dependent methyltransferases"/>
    <property type="match status" value="1"/>
</dbReference>
<keyword evidence="1" id="KW-0489">Methyltransferase</keyword>
<keyword evidence="5" id="KW-1185">Reference proteome</keyword>
<accession>A0ABU1WNF9</accession>
<keyword evidence="2" id="KW-0808">Transferase</keyword>
<evidence type="ECO:0000259" key="3">
    <source>
        <dbReference type="Pfam" id="PF10017"/>
    </source>
</evidence>
<dbReference type="PANTHER" id="PTHR43397">
    <property type="entry name" value="ERGOTHIONEINE BIOSYNTHESIS PROTEIN 1"/>
    <property type="match status" value="1"/>
</dbReference>
<evidence type="ECO:0000256" key="2">
    <source>
        <dbReference type="ARBA" id="ARBA00022679"/>
    </source>
</evidence>
<sequence length="343" mass="37079">MPQTDPKPHFVQTHLSDPSAVRAELQGGLLATPAHIAPKFLYDALGSRLFDAITELPEYYPTRTEANIFAQHGAAMARHLPASAVLMDLGAGSCAKAARLFPVLQPAGYVAVDISVDYLRDALGALQQRHPKLPMLGLGMDFSSRLALGPAAADWLHSRDLQGAPRTVFYPGSSIGNFDPAQALTLLRQAHALCREGGPGSGLLIGVDLVKPTAVLEPAYDDALGVTAAFNRNLLLNVNRWLGSDFAPAQWQHKAFFNELESRIEMHLLALHTQTVRWPGGERVFAAGEGLHTESSYKWKPAAFEALLNEAGFGSVRLWSDERQWFGVFAATAGDAGVPSQPR</sequence>
<dbReference type="PIRSF" id="PIRSF018005">
    <property type="entry name" value="UCP018005"/>
    <property type="match status" value="1"/>
</dbReference>
<reference evidence="4 5" key="1">
    <citation type="submission" date="2023-07" db="EMBL/GenBank/DDBJ databases">
        <title>Sorghum-associated microbial communities from plants grown in Nebraska, USA.</title>
        <authorList>
            <person name="Schachtman D."/>
        </authorList>
    </citation>
    <scope>NUCLEOTIDE SEQUENCE [LARGE SCALE GENOMIC DNA]</scope>
    <source>
        <strain evidence="4 5">4249</strain>
    </source>
</reference>
<dbReference type="InterPro" id="IPR017804">
    <property type="entry name" value="MeTrfase_EgtD-like"/>
</dbReference>
<dbReference type="RefSeq" id="WP_310316150.1">
    <property type="nucleotide sequence ID" value="NZ_JAVDWU010000004.1"/>
</dbReference>
<evidence type="ECO:0000256" key="1">
    <source>
        <dbReference type="ARBA" id="ARBA00022603"/>
    </source>
</evidence>
<evidence type="ECO:0000313" key="5">
    <source>
        <dbReference type="Proteomes" id="UP001265700"/>
    </source>
</evidence>
<dbReference type="InterPro" id="IPR019257">
    <property type="entry name" value="MeTrfase_dom"/>
</dbReference>
<gene>
    <name evidence="4" type="ORF">J2W49_002499</name>
</gene>
<feature type="domain" description="Histidine-specific methyltransferase SAM-dependent" evidence="3">
    <location>
        <begin position="22"/>
        <end position="331"/>
    </location>
</feature>
<name>A0ABU1WNF9_9BURK</name>
<proteinExistence type="predicted"/>
<comment type="caution">
    <text evidence="4">The sequence shown here is derived from an EMBL/GenBank/DDBJ whole genome shotgun (WGS) entry which is preliminary data.</text>
</comment>
<dbReference type="NCBIfam" id="TIGR03438">
    <property type="entry name" value="egtD_ergothio"/>
    <property type="match status" value="1"/>
</dbReference>
<dbReference type="EMBL" id="JAVDWU010000004">
    <property type="protein sequence ID" value="MDR7150541.1"/>
    <property type="molecule type" value="Genomic_DNA"/>
</dbReference>
<organism evidence="4 5">
    <name type="scientific">Hydrogenophaga palleronii</name>
    <dbReference type="NCBI Taxonomy" id="65655"/>
    <lineage>
        <taxon>Bacteria</taxon>
        <taxon>Pseudomonadati</taxon>
        <taxon>Pseudomonadota</taxon>
        <taxon>Betaproteobacteria</taxon>
        <taxon>Burkholderiales</taxon>
        <taxon>Comamonadaceae</taxon>
        <taxon>Hydrogenophaga</taxon>
    </lineage>
</organism>